<keyword evidence="6 11" id="KW-0456">Lyase</keyword>
<dbReference type="PRINTS" id="PR00095">
    <property type="entry name" value="ANTSNTHASEI"/>
</dbReference>
<evidence type="ECO:0000256" key="3">
    <source>
        <dbReference type="ARBA" id="ARBA00020653"/>
    </source>
</evidence>
<dbReference type="SUPFAM" id="SSF56322">
    <property type="entry name" value="ADC synthase"/>
    <property type="match status" value="1"/>
</dbReference>
<comment type="caution">
    <text evidence="11">The sequence shown here is derived from an EMBL/GenBank/DDBJ whole genome shotgun (WGS) entry which is preliminary data.</text>
</comment>
<feature type="domain" description="Anthranilate synthase component I N-terminal" evidence="10">
    <location>
        <begin position="37"/>
        <end position="184"/>
    </location>
</feature>
<evidence type="ECO:0000256" key="1">
    <source>
        <dbReference type="ARBA" id="ARBA00001946"/>
    </source>
</evidence>
<evidence type="ECO:0000313" key="11">
    <source>
        <dbReference type="EMBL" id="NJC24954.1"/>
    </source>
</evidence>
<dbReference type="Pfam" id="PF00425">
    <property type="entry name" value="Chorismate_bind"/>
    <property type="match status" value="1"/>
</dbReference>
<comment type="subunit">
    <text evidence="2">Heterotetramer consisting of two non-identical subunits: a beta subunit (TrpG) and a large alpha subunit (TrpE).</text>
</comment>
<accession>A0ABX0X6U1</accession>
<evidence type="ECO:0000256" key="4">
    <source>
        <dbReference type="ARBA" id="ARBA00022723"/>
    </source>
</evidence>
<dbReference type="PANTHER" id="PTHR11236:SF48">
    <property type="entry name" value="ISOCHORISMATE SYNTHASE MENF"/>
    <property type="match status" value="1"/>
</dbReference>
<evidence type="ECO:0000256" key="8">
    <source>
        <dbReference type="ARBA" id="ARBA00047683"/>
    </source>
</evidence>
<evidence type="ECO:0000313" key="12">
    <source>
        <dbReference type="Proteomes" id="UP000770785"/>
    </source>
</evidence>
<keyword evidence="4" id="KW-0479">Metal-binding</keyword>
<dbReference type="GO" id="GO:0004049">
    <property type="term" value="F:anthranilate synthase activity"/>
    <property type="evidence" value="ECO:0007669"/>
    <property type="project" value="UniProtKB-EC"/>
</dbReference>
<sequence length="493" mass="55899">MRFFARAGFPTLRFSNQMTSSPPKHKINVQTTRMTADHLTPVLLYLALRDDFTDPVLLESNESRDNEHYYSIIGLETLASFRVRDGIIRQDVNGETLSSESVDGDVQLVSRRLQEFLSSFEIDNTDTDAIIGKFNGLIGHTNFEGVQYFDTLKFAQRKVLRSPDIRYHLYRYVLVFHHYRDELIIIENLPVGQVSEVEKVTAAIKRGGGVHPFRRHEEESSNLTDTEFKELVRLGKRHCQVGDVFQIVMSRQFRQGFRGDEFQVYRALRSINPSPYLFYFDYGDYRIMGSSPESQMVINDGVATVNPIAGTYRRTGDEAEDRAATERLLADPKENAEHVMLVDLARNDLSRHTKNVRVKSLREVHYYSHVIHLVSKVVGDLTTTDETVRIFGDTFPAGTLSGAPKYKAMELIAQYENQQRGFYGGAIGLIDFRGGMNQAILIRSFFSQDNTLFYQAGAGVVAASDEDSECQEVYHKLGALTKALDKAEGLSLI</sequence>
<dbReference type="EMBL" id="JAATJH010000001">
    <property type="protein sequence ID" value="NJC24954.1"/>
    <property type="molecule type" value="Genomic_DNA"/>
</dbReference>
<comment type="cofactor">
    <cofactor evidence="1">
        <name>Mg(2+)</name>
        <dbReference type="ChEBI" id="CHEBI:18420"/>
    </cofactor>
</comment>
<dbReference type="Gene3D" id="3.60.120.10">
    <property type="entry name" value="Anthranilate synthase"/>
    <property type="match status" value="1"/>
</dbReference>
<evidence type="ECO:0000256" key="6">
    <source>
        <dbReference type="ARBA" id="ARBA00023239"/>
    </source>
</evidence>
<organism evidence="11 12">
    <name type="scientific">Neolewinella antarctica</name>
    <dbReference type="NCBI Taxonomy" id="442734"/>
    <lineage>
        <taxon>Bacteria</taxon>
        <taxon>Pseudomonadati</taxon>
        <taxon>Bacteroidota</taxon>
        <taxon>Saprospiria</taxon>
        <taxon>Saprospirales</taxon>
        <taxon>Lewinellaceae</taxon>
        <taxon>Neolewinella</taxon>
    </lineage>
</organism>
<dbReference type="Pfam" id="PF04715">
    <property type="entry name" value="Anth_synt_I_N"/>
    <property type="match status" value="1"/>
</dbReference>
<dbReference type="InterPro" id="IPR006805">
    <property type="entry name" value="Anth_synth_I_N"/>
</dbReference>
<dbReference type="InterPro" id="IPR015890">
    <property type="entry name" value="Chorismate_C"/>
</dbReference>
<dbReference type="InterPro" id="IPR005801">
    <property type="entry name" value="ADC_synthase"/>
</dbReference>
<feature type="domain" description="Chorismate-utilising enzyme C-terminal" evidence="9">
    <location>
        <begin position="226"/>
        <end position="476"/>
    </location>
</feature>
<dbReference type="InterPro" id="IPR019999">
    <property type="entry name" value="Anth_synth_I-like"/>
</dbReference>
<evidence type="ECO:0000256" key="7">
    <source>
        <dbReference type="ARBA" id="ARBA00025634"/>
    </source>
</evidence>
<reference evidence="11 12" key="1">
    <citation type="submission" date="2020-03" db="EMBL/GenBank/DDBJ databases">
        <title>Genomic Encyclopedia of Type Strains, Phase IV (KMG-IV): sequencing the most valuable type-strain genomes for metagenomic binning, comparative biology and taxonomic classification.</title>
        <authorList>
            <person name="Goeker M."/>
        </authorList>
    </citation>
    <scope>NUCLEOTIDE SEQUENCE [LARGE SCALE GENOMIC DNA]</scope>
    <source>
        <strain evidence="11 12">DSM 105096</strain>
    </source>
</reference>
<dbReference type="PANTHER" id="PTHR11236">
    <property type="entry name" value="AMINOBENZOATE/ANTHRANILATE SYNTHASE"/>
    <property type="match status" value="1"/>
</dbReference>
<protein>
    <recommendedName>
        <fullName evidence="3">Anthranilate synthase component 1</fullName>
    </recommendedName>
</protein>
<comment type="function">
    <text evidence="7">Part of a heterotetrameric complex that catalyzes the two-step biosynthesis of anthranilate, an intermediate in the biosynthesis of L-tryptophan. In the first step, the glutamine-binding beta subunit (TrpG) of anthranilate synthase (AS) provides the glutamine amidotransferase activity which generates ammonia as a substrate that, along with chorismate, is used in the second step, catalyzed by the large alpha subunit of AS (TrpE) to produce anthranilate. In the absence of TrpG, TrpE can synthesize anthranilate directly from chorismate and high concentrations of ammonia.</text>
</comment>
<dbReference type="Proteomes" id="UP000770785">
    <property type="component" value="Unassembled WGS sequence"/>
</dbReference>
<evidence type="ECO:0000259" key="10">
    <source>
        <dbReference type="Pfam" id="PF04715"/>
    </source>
</evidence>
<evidence type="ECO:0000256" key="5">
    <source>
        <dbReference type="ARBA" id="ARBA00022842"/>
    </source>
</evidence>
<gene>
    <name evidence="11" type="ORF">GGR27_000435</name>
</gene>
<keyword evidence="5" id="KW-0460">Magnesium</keyword>
<comment type="catalytic activity">
    <reaction evidence="8">
        <text>chorismate + L-glutamine = anthranilate + pyruvate + L-glutamate + H(+)</text>
        <dbReference type="Rhea" id="RHEA:21732"/>
        <dbReference type="ChEBI" id="CHEBI:15361"/>
        <dbReference type="ChEBI" id="CHEBI:15378"/>
        <dbReference type="ChEBI" id="CHEBI:16567"/>
        <dbReference type="ChEBI" id="CHEBI:29748"/>
        <dbReference type="ChEBI" id="CHEBI:29985"/>
        <dbReference type="ChEBI" id="CHEBI:58359"/>
        <dbReference type="EC" id="4.1.3.27"/>
    </reaction>
</comment>
<name>A0ABX0X6U1_9BACT</name>
<proteinExistence type="predicted"/>
<evidence type="ECO:0000256" key="2">
    <source>
        <dbReference type="ARBA" id="ARBA00011575"/>
    </source>
</evidence>
<evidence type="ECO:0000259" key="9">
    <source>
        <dbReference type="Pfam" id="PF00425"/>
    </source>
</evidence>
<keyword evidence="12" id="KW-1185">Reference proteome</keyword>